<dbReference type="InterPro" id="IPR050232">
    <property type="entry name" value="FBL13/AtMIF1-like"/>
</dbReference>
<evidence type="ECO:0000259" key="1">
    <source>
        <dbReference type="SMART" id="SM00579"/>
    </source>
</evidence>
<dbReference type="SUPFAM" id="SSF81383">
    <property type="entry name" value="F-box domain"/>
    <property type="match status" value="1"/>
</dbReference>
<accession>A0A178U9Z2</accession>
<dbReference type="ExpressionAtlas" id="A0A178U9Z2">
    <property type="expression patterns" value="baseline"/>
</dbReference>
<dbReference type="Pfam" id="PF24758">
    <property type="entry name" value="LRR_At5g56370"/>
    <property type="match status" value="1"/>
</dbReference>
<gene>
    <name evidence="2" type="ordered locus">AXX17_At5g25810</name>
</gene>
<dbReference type="InterPro" id="IPR006566">
    <property type="entry name" value="FBD"/>
</dbReference>
<feature type="domain" description="FBD" evidence="1">
    <location>
        <begin position="409"/>
        <end position="478"/>
    </location>
</feature>
<name>A0A178U9Z2_ARATH</name>
<dbReference type="InterPro" id="IPR053781">
    <property type="entry name" value="F-box_AtFBL13-like"/>
</dbReference>
<dbReference type="SUPFAM" id="SSF52058">
    <property type="entry name" value="L domain-like"/>
    <property type="match status" value="1"/>
</dbReference>
<evidence type="ECO:0000313" key="3">
    <source>
        <dbReference type="Proteomes" id="UP000078284"/>
    </source>
</evidence>
<dbReference type="Gene3D" id="3.80.10.10">
    <property type="entry name" value="Ribonuclease Inhibitor"/>
    <property type="match status" value="1"/>
</dbReference>
<reference evidence="3" key="1">
    <citation type="journal article" date="2016" name="Proc. Natl. Acad. Sci. U.S.A.">
        <title>Chromosome-level assembly of Arabidopsis thaliana Ler reveals the extent of translocation and inversion polymorphisms.</title>
        <authorList>
            <person name="Zapata L."/>
            <person name="Ding J."/>
            <person name="Willing E.M."/>
            <person name="Hartwig B."/>
            <person name="Bezdan D."/>
            <person name="Jiao W.B."/>
            <person name="Patel V."/>
            <person name="Velikkakam James G."/>
            <person name="Koornneef M."/>
            <person name="Ossowski S."/>
            <person name="Schneeberger K."/>
        </authorList>
    </citation>
    <scope>NUCLEOTIDE SEQUENCE [LARGE SCALE GENOMIC DNA]</scope>
    <source>
        <strain evidence="3">cv. Landsberg erecta</strain>
    </source>
</reference>
<protein>
    <recommendedName>
        <fullName evidence="1">FBD domain-containing protein</fullName>
    </recommendedName>
</protein>
<proteinExistence type="predicted"/>
<dbReference type="PANTHER" id="PTHR31900:SF25">
    <property type="entry name" value="FBD DOMAIN-CONTAINING PROTEIN"/>
    <property type="match status" value="1"/>
</dbReference>
<dbReference type="Pfam" id="PF00646">
    <property type="entry name" value="F-box"/>
    <property type="match status" value="1"/>
</dbReference>
<dbReference type="CDD" id="cd22160">
    <property type="entry name" value="F-box_AtFBL13-like"/>
    <property type="match status" value="1"/>
</dbReference>
<dbReference type="InterPro" id="IPR032675">
    <property type="entry name" value="LRR_dom_sf"/>
</dbReference>
<dbReference type="PANTHER" id="PTHR31900">
    <property type="entry name" value="F-BOX/RNI SUPERFAMILY PROTEIN-RELATED"/>
    <property type="match status" value="1"/>
</dbReference>
<dbReference type="InterPro" id="IPR036047">
    <property type="entry name" value="F-box-like_dom_sf"/>
</dbReference>
<dbReference type="InterPro" id="IPR001810">
    <property type="entry name" value="F-box_dom"/>
</dbReference>
<evidence type="ECO:0000313" key="2">
    <source>
        <dbReference type="EMBL" id="OAO89922.1"/>
    </source>
</evidence>
<dbReference type="Proteomes" id="UP000078284">
    <property type="component" value="Chromosome 5"/>
</dbReference>
<comment type="caution">
    <text evidence="2">The sequence shown here is derived from an EMBL/GenBank/DDBJ whole genome shotgun (WGS) entry which is preliminary data.</text>
</comment>
<dbReference type="Pfam" id="PF08387">
    <property type="entry name" value="FBD"/>
    <property type="match status" value="1"/>
</dbReference>
<organism evidence="2 3">
    <name type="scientific">Arabidopsis thaliana</name>
    <name type="common">Mouse-ear cress</name>
    <dbReference type="NCBI Taxonomy" id="3702"/>
    <lineage>
        <taxon>Eukaryota</taxon>
        <taxon>Viridiplantae</taxon>
        <taxon>Streptophyta</taxon>
        <taxon>Embryophyta</taxon>
        <taxon>Tracheophyta</taxon>
        <taxon>Spermatophyta</taxon>
        <taxon>Magnoliopsida</taxon>
        <taxon>eudicotyledons</taxon>
        <taxon>Gunneridae</taxon>
        <taxon>Pentapetalae</taxon>
        <taxon>rosids</taxon>
        <taxon>malvids</taxon>
        <taxon>Brassicales</taxon>
        <taxon>Brassicaceae</taxon>
        <taxon>Camelineae</taxon>
        <taxon>Arabidopsis</taxon>
    </lineage>
</organism>
<dbReference type="InterPro" id="IPR055411">
    <property type="entry name" value="LRR_FXL15/At3g58940/PEG3-like"/>
</dbReference>
<dbReference type="EMBL" id="LUHQ01000005">
    <property type="protein sequence ID" value="OAO89922.1"/>
    <property type="molecule type" value="Genomic_DNA"/>
</dbReference>
<sequence length="481" mass="56105">MMGRKNSKQVRYSNRLILINRLSQLSDPLICQILSHLPIKEVVTTSVLSTRWKKIWLSVPSLELIYSIFPNFNTFRSFGDRFFDSTRVSCIHNLKLYFDEHDACYLTSWINAFVTRNIRRLYVRRVRGNYFHELPLSLYVCETLVSLKLFHLTLVDPEFVSLPCLKIMHLNYVWFPNDATFERLVSSCPALEDLKIDVLWNDGRVYRVKSRSLKRLRLLRSSTMVFDSVPGVVIDAPLICYLRINDRVSETYILNDLESNAKLDIHLDFGSEDFGEPSVSSRRSRIRSFLPAISKVMGLKISENTFKVIHHYSNLAQLPQFDNTSRLHVTLRVSELKWLPNFLECCPNLKSLIVAFNGDFEKMGSEEMNQISFLLRMKRIVDMTIFMYTSKVLLHSDNINQLSFSSVPKCLLSSLQFVELNAQILRFDGEILNLAKYFLENSSILQKLTLHPNKYGSTYANMLHKFRRRSRTCQFILTDLE</sequence>
<dbReference type="SMART" id="SM00579">
    <property type="entry name" value="FBD"/>
    <property type="match status" value="1"/>
</dbReference>
<dbReference type="AlphaFoldDB" id="A0A178U9Z2"/>